<keyword evidence="1" id="KW-1133">Transmembrane helix</keyword>
<reference evidence="2 3" key="1">
    <citation type="submission" date="2020-05" db="EMBL/GenBank/DDBJ databases">
        <title>Bremerella alba sp. nov., a novel planctomycete isolated from the surface of the macroalga Fucus spiralis.</title>
        <authorList>
            <person name="Godinho O."/>
            <person name="Botelho R."/>
            <person name="Albuquerque L."/>
            <person name="Wiegand S."/>
            <person name="Da Costa M.S."/>
            <person name="Lobo-Da-Cunha A."/>
            <person name="Jogler C."/>
            <person name="Lage O.M."/>
        </authorList>
    </citation>
    <scope>NUCLEOTIDE SEQUENCE [LARGE SCALE GENOMIC DNA]</scope>
    <source>
        <strain evidence="2 3">FF15</strain>
    </source>
</reference>
<keyword evidence="1" id="KW-0812">Transmembrane</keyword>
<feature type="transmembrane region" description="Helical" evidence="1">
    <location>
        <begin position="6"/>
        <end position="24"/>
    </location>
</feature>
<dbReference type="EMBL" id="JABRWO010000009">
    <property type="protein sequence ID" value="MBA2116348.1"/>
    <property type="molecule type" value="Genomic_DNA"/>
</dbReference>
<keyword evidence="3" id="KW-1185">Reference proteome</keyword>
<organism evidence="2 3">
    <name type="scientific">Bremerella alba</name>
    <dbReference type="NCBI Taxonomy" id="980252"/>
    <lineage>
        <taxon>Bacteria</taxon>
        <taxon>Pseudomonadati</taxon>
        <taxon>Planctomycetota</taxon>
        <taxon>Planctomycetia</taxon>
        <taxon>Pirellulales</taxon>
        <taxon>Pirellulaceae</taxon>
        <taxon>Bremerella</taxon>
    </lineage>
</organism>
<keyword evidence="1" id="KW-0472">Membrane</keyword>
<accession>A0A7V9A8I9</accession>
<proteinExistence type="predicted"/>
<name>A0A7V9A8I9_9BACT</name>
<dbReference type="Proteomes" id="UP000551616">
    <property type="component" value="Unassembled WGS sequence"/>
</dbReference>
<gene>
    <name evidence="2" type="ORF">HOV93_35370</name>
</gene>
<comment type="caution">
    <text evidence="2">The sequence shown here is derived from an EMBL/GenBank/DDBJ whole genome shotgun (WGS) entry which is preliminary data.</text>
</comment>
<sequence length="208" mass="22819">MKLNQVFALFLVFCGLVALYMGGFELPLWLNGNATPSVVTLEELGSSATPSNVHVTITDFEFSSLYVVETSGRDRDDPKRAWLPLNLQGSTQFSPEPLYPVIVLVDDIKAPTARLQDVTSRTQLTGIITSGVTGIREEAKNKLLKATKQNNLSEAIVLEIDRPFPELKTIVLTFLMAIAFFGVAAHAAYSPETPTEESPEEIDETFSP</sequence>
<dbReference type="AlphaFoldDB" id="A0A7V9A8I9"/>
<evidence type="ECO:0000313" key="2">
    <source>
        <dbReference type="EMBL" id="MBA2116348.1"/>
    </source>
</evidence>
<dbReference type="RefSeq" id="WP_207397745.1">
    <property type="nucleotide sequence ID" value="NZ_JABRWO010000009.1"/>
</dbReference>
<evidence type="ECO:0000313" key="3">
    <source>
        <dbReference type="Proteomes" id="UP000551616"/>
    </source>
</evidence>
<evidence type="ECO:0000256" key="1">
    <source>
        <dbReference type="SAM" id="Phobius"/>
    </source>
</evidence>
<protein>
    <submittedName>
        <fullName evidence="2">Uncharacterized protein</fullName>
    </submittedName>
</protein>